<protein>
    <submittedName>
        <fullName evidence="2">DinB family protein</fullName>
    </submittedName>
</protein>
<sequence>MSISDKTKSWIDNFHFVSKEVETHFAGLNLETLYAKPHPQQWSIAENLQHLITINRSYYPIFDNLKRGTYHGAFIGRFPFFTKMFGDMVFKSISDGGKKKYKTFPLWEPKVEIGDPEIIGRFMVHQREFEEKIKEMIPFLEKNAVIHSPANKLIVYTLERAFDIITAHELRHLDQAKRALEAITNKR</sequence>
<evidence type="ECO:0000313" key="3">
    <source>
        <dbReference type="Proteomes" id="UP001201449"/>
    </source>
</evidence>
<dbReference type="SUPFAM" id="SSF109854">
    <property type="entry name" value="DinB/YfiT-like putative metalloenzymes"/>
    <property type="match status" value="1"/>
</dbReference>
<evidence type="ECO:0000259" key="1">
    <source>
        <dbReference type="Pfam" id="PF12867"/>
    </source>
</evidence>
<feature type="domain" description="DinB-like" evidence="1">
    <location>
        <begin position="17"/>
        <end position="176"/>
    </location>
</feature>
<proteinExistence type="predicted"/>
<comment type="caution">
    <text evidence="2">The sequence shown here is derived from an EMBL/GenBank/DDBJ whole genome shotgun (WGS) entry which is preliminary data.</text>
</comment>
<accession>A0ABS9BPQ1</accession>
<dbReference type="EMBL" id="JAKEVZ010000002">
    <property type="protein sequence ID" value="MCF1750011.1"/>
    <property type="molecule type" value="Genomic_DNA"/>
</dbReference>
<keyword evidence="3" id="KW-1185">Reference proteome</keyword>
<reference evidence="2 3" key="1">
    <citation type="submission" date="2022-01" db="EMBL/GenBank/DDBJ databases">
        <title>Mariniradius saccharolyticus sp. nov., isolated from sediment of a river.</title>
        <authorList>
            <person name="Liu H."/>
        </authorList>
    </citation>
    <scope>NUCLEOTIDE SEQUENCE [LARGE SCALE GENOMIC DNA]</scope>
    <source>
        <strain evidence="2 3">RY-2</strain>
    </source>
</reference>
<gene>
    <name evidence="2" type="ORF">L0U89_02930</name>
</gene>
<dbReference type="RefSeq" id="WP_234860154.1">
    <property type="nucleotide sequence ID" value="NZ_JAKEVZ010000002.1"/>
</dbReference>
<dbReference type="Proteomes" id="UP001201449">
    <property type="component" value="Unassembled WGS sequence"/>
</dbReference>
<dbReference type="Pfam" id="PF12867">
    <property type="entry name" value="DinB_2"/>
    <property type="match status" value="1"/>
</dbReference>
<organism evidence="2 3">
    <name type="scientific">Mariniradius sediminis</name>
    <dbReference type="NCBI Taxonomy" id="2909237"/>
    <lineage>
        <taxon>Bacteria</taxon>
        <taxon>Pseudomonadati</taxon>
        <taxon>Bacteroidota</taxon>
        <taxon>Cytophagia</taxon>
        <taxon>Cytophagales</taxon>
        <taxon>Cyclobacteriaceae</taxon>
        <taxon>Mariniradius</taxon>
    </lineage>
</organism>
<dbReference type="InterPro" id="IPR034660">
    <property type="entry name" value="DinB/YfiT-like"/>
</dbReference>
<name>A0ABS9BPQ1_9BACT</name>
<evidence type="ECO:0000313" key="2">
    <source>
        <dbReference type="EMBL" id="MCF1750011.1"/>
    </source>
</evidence>
<dbReference type="Gene3D" id="1.20.120.450">
    <property type="entry name" value="dinb family like domain"/>
    <property type="match status" value="1"/>
</dbReference>
<dbReference type="InterPro" id="IPR024775">
    <property type="entry name" value="DinB-like"/>
</dbReference>